<dbReference type="InterPro" id="IPR029703">
    <property type="entry name" value="POL2"/>
</dbReference>
<keyword evidence="1" id="KW-0238">DNA-binding</keyword>
<keyword evidence="1" id="KW-0235">DNA replication</keyword>
<evidence type="ECO:0000313" key="4">
    <source>
        <dbReference type="EMBL" id="EJK64232.1"/>
    </source>
</evidence>
<feature type="compositionally biased region" description="Low complexity" evidence="2">
    <location>
        <begin position="109"/>
        <end position="120"/>
    </location>
</feature>
<dbReference type="GO" id="GO:0006287">
    <property type="term" value="P:base-excision repair, gap-filling"/>
    <property type="evidence" value="ECO:0007669"/>
    <property type="project" value="TreeGrafter"/>
</dbReference>
<dbReference type="EMBL" id="AGNL01017499">
    <property type="protein sequence ID" value="EJK64232.1"/>
    <property type="molecule type" value="Genomic_DNA"/>
</dbReference>
<dbReference type="GO" id="GO:0003677">
    <property type="term" value="F:DNA binding"/>
    <property type="evidence" value="ECO:0007669"/>
    <property type="project" value="UniProtKB-KW"/>
</dbReference>
<dbReference type="Pfam" id="PF22634">
    <property type="entry name" value="POL2_thumb"/>
    <property type="match status" value="1"/>
</dbReference>
<feature type="domain" description="DNA polymerase epsilon catalytic subunit A C-terminal" evidence="3">
    <location>
        <begin position="495"/>
        <end position="709"/>
    </location>
</feature>
<comment type="catalytic activity">
    <reaction evidence="1">
        <text>DNA(n) + a 2'-deoxyribonucleoside 5'-triphosphate = DNA(n+1) + diphosphate</text>
        <dbReference type="Rhea" id="RHEA:22508"/>
        <dbReference type="Rhea" id="RHEA-COMP:17339"/>
        <dbReference type="Rhea" id="RHEA-COMP:17340"/>
        <dbReference type="ChEBI" id="CHEBI:33019"/>
        <dbReference type="ChEBI" id="CHEBI:61560"/>
        <dbReference type="ChEBI" id="CHEBI:173112"/>
        <dbReference type="EC" id="2.7.7.7"/>
    </reaction>
</comment>
<dbReference type="GO" id="GO:0008310">
    <property type="term" value="F:single-stranded DNA 3'-5' DNA exonuclease activity"/>
    <property type="evidence" value="ECO:0007669"/>
    <property type="project" value="TreeGrafter"/>
</dbReference>
<keyword evidence="1" id="KW-0862">Zinc</keyword>
<keyword evidence="1" id="KW-0548">Nucleotidyltransferase</keyword>
<dbReference type="GO" id="GO:0008270">
    <property type="term" value="F:zinc ion binding"/>
    <property type="evidence" value="ECO:0007669"/>
    <property type="project" value="UniProtKB-KW"/>
</dbReference>
<comment type="similarity">
    <text evidence="1">Belongs to the DNA polymerase type-B family.</text>
</comment>
<keyword evidence="1" id="KW-0408">Iron</keyword>
<dbReference type="GO" id="GO:0006272">
    <property type="term" value="P:leading strand elongation"/>
    <property type="evidence" value="ECO:0007669"/>
    <property type="project" value="TreeGrafter"/>
</dbReference>
<feature type="non-terminal residue" evidence="4">
    <location>
        <position position="709"/>
    </location>
</feature>
<dbReference type="GO" id="GO:0006297">
    <property type="term" value="P:nucleotide-excision repair, DNA gap filling"/>
    <property type="evidence" value="ECO:0007669"/>
    <property type="project" value="TreeGrafter"/>
</dbReference>
<keyword evidence="1" id="KW-0239">DNA-directed DNA polymerase</keyword>
<dbReference type="InterPro" id="IPR013697">
    <property type="entry name" value="DNA_pol_e_suA_C"/>
</dbReference>
<accession>K0T1E3</accession>
<dbReference type="GO" id="GO:0045004">
    <property type="term" value="P:DNA replication proofreading"/>
    <property type="evidence" value="ECO:0007669"/>
    <property type="project" value="TreeGrafter"/>
</dbReference>
<dbReference type="GO" id="GO:0000278">
    <property type="term" value="P:mitotic cell cycle"/>
    <property type="evidence" value="ECO:0007669"/>
    <property type="project" value="TreeGrafter"/>
</dbReference>
<feature type="region of interest" description="Disordered" evidence="2">
    <location>
        <begin position="109"/>
        <end position="163"/>
    </location>
</feature>
<keyword evidence="1" id="KW-0479">Metal-binding</keyword>
<dbReference type="OrthoDB" id="10060449at2759"/>
<comment type="cofactor">
    <cofactor evidence="1">
        <name>[4Fe-4S] cluster</name>
        <dbReference type="ChEBI" id="CHEBI:49883"/>
    </cofactor>
</comment>
<name>K0T1E3_THAOC</name>
<dbReference type="PANTHER" id="PTHR10670">
    <property type="entry name" value="DNA POLYMERASE EPSILON CATALYTIC SUBUNIT A"/>
    <property type="match status" value="1"/>
</dbReference>
<dbReference type="AlphaFoldDB" id="K0T1E3"/>
<sequence length="709" mass="77375">MKHYLRKWLKSPGMEDDDFDIRNVLDWDYYIERLNNTIRKIITIPAALQKVPNPVPRVPHPDWLQTTVRRMNDKRKQKSIKSMFGVKKPVLGDAEVSSPSLVDMEDFGGRSAAAAGPGRPVVHSRRRRALPRLSPDVASATDSAEAGTAASPALAGGAAVTPEKEVRVRLSNETVPEWLTQKKALWRKQRKDRRAKRAAESSQIAKGDSSDPKKQKTKSGLGSMEGYVRNAAEALKTSEWHVLEVRDLSSDGTSSDGTLQVWAMVGNGSLQRIRIKLPRIVYVDSRVELKQGLVGQLLVKRVERHLPHNRSCGMLYEVSMPERLFQTGDWIGQLKPSDPSVEPSSLDGLGRLLDSVYETGTPLLLKATMHLGSVCRPGSDRGGKSSREYELMELSPVARPKEGGEYLHPKLSYRRIFLYENVNARKKTGLVGVFVMEGGSGDRSSSSEDDLSRPQSSSDGSFQLSATCHFWVVKPGGKRVQRSITARQCEGLFGRLLAQLRDINGGGDEGESSNDYACLSPESNFSVPNLSYVPDEAGAFAGANDVLNKYLQSNNGPTLLMSNTARPDLRKLVPTCNSFPMVPLAFPPGPAHDPSVSSLPALNWEPTAVQLCLEAYIHAGAVSFPRRVSCARFSRVPLGNLGRDENASMFDVLYARNLARSRAALWASDAPGRPDLGSSALAIGAGAAGADSACEADGGNEIWSDDCDR</sequence>
<dbReference type="GO" id="GO:0003887">
    <property type="term" value="F:DNA-directed DNA polymerase activity"/>
    <property type="evidence" value="ECO:0007669"/>
    <property type="project" value="UniProtKB-KW"/>
</dbReference>
<dbReference type="GO" id="GO:0051539">
    <property type="term" value="F:4 iron, 4 sulfur cluster binding"/>
    <property type="evidence" value="ECO:0007669"/>
    <property type="project" value="UniProtKB-KW"/>
</dbReference>
<comment type="function">
    <text evidence="1">DNA polymerase II participates in chromosomal DNA replication.</text>
</comment>
<feature type="compositionally biased region" description="Basic residues" evidence="2">
    <location>
        <begin position="185"/>
        <end position="196"/>
    </location>
</feature>
<comment type="caution">
    <text evidence="4">The sequence shown here is derived from an EMBL/GenBank/DDBJ whole genome shotgun (WGS) entry which is preliminary data.</text>
</comment>
<dbReference type="eggNOG" id="KOG1798">
    <property type="taxonomic scope" value="Eukaryota"/>
</dbReference>
<dbReference type="EC" id="2.7.7.7" evidence="1"/>
<evidence type="ECO:0000256" key="1">
    <source>
        <dbReference type="RuleBase" id="RU365029"/>
    </source>
</evidence>
<comment type="subcellular location">
    <subcellularLocation>
        <location evidence="1">Nucleus</location>
    </subcellularLocation>
</comment>
<protein>
    <recommendedName>
        <fullName evidence="1">DNA polymerase epsilon catalytic subunit</fullName>
        <ecNumber evidence="1">2.7.7.7</ecNumber>
    </recommendedName>
</protein>
<gene>
    <name evidence="4" type="ORF">THAOC_15055</name>
</gene>
<keyword evidence="5" id="KW-1185">Reference proteome</keyword>
<feature type="compositionally biased region" description="Low complexity" evidence="2">
    <location>
        <begin position="144"/>
        <end position="159"/>
    </location>
</feature>
<evidence type="ECO:0000256" key="2">
    <source>
        <dbReference type="SAM" id="MobiDB-lite"/>
    </source>
</evidence>
<feature type="region of interest" description="Disordered" evidence="2">
    <location>
        <begin position="439"/>
        <end position="460"/>
    </location>
</feature>
<evidence type="ECO:0000259" key="3">
    <source>
        <dbReference type="SMART" id="SM01159"/>
    </source>
</evidence>
<dbReference type="Pfam" id="PF08490">
    <property type="entry name" value="DUF1744"/>
    <property type="match status" value="1"/>
</dbReference>
<keyword evidence="1" id="KW-0863">Zinc-finger</keyword>
<organism evidence="4 5">
    <name type="scientific">Thalassiosira oceanica</name>
    <name type="common">Marine diatom</name>
    <dbReference type="NCBI Taxonomy" id="159749"/>
    <lineage>
        <taxon>Eukaryota</taxon>
        <taxon>Sar</taxon>
        <taxon>Stramenopiles</taxon>
        <taxon>Ochrophyta</taxon>
        <taxon>Bacillariophyta</taxon>
        <taxon>Coscinodiscophyceae</taxon>
        <taxon>Thalassiosirophycidae</taxon>
        <taxon>Thalassiosirales</taxon>
        <taxon>Thalassiosiraceae</taxon>
        <taxon>Thalassiosira</taxon>
    </lineage>
</organism>
<keyword evidence="1" id="KW-0004">4Fe-4S</keyword>
<reference evidence="4 5" key="1">
    <citation type="journal article" date="2012" name="Genome Biol.">
        <title>Genome and low-iron response of an oceanic diatom adapted to chronic iron limitation.</title>
        <authorList>
            <person name="Lommer M."/>
            <person name="Specht M."/>
            <person name="Roy A.S."/>
            <person name="Kraemer L."/>
            <person name="Andreson R."/>
            <person name="Gutowska M.A."/>
            <person name="Wolf J."/>
            <person name="Bergner S.V."/>
            <person name="Schilhabel M.B."/>
            <person name="Klostermeier U.C."/>
            <person name="Beiko R.G."/>
            <person name="Rosenstiel P."/>
            <person name="Hippler M."/>
            <person name="Laroche J."/>
        </authorList>
    </citation>
    <scope>NUCLEOTIDE SEQUENCE [LARGE SCALE GENOMIC DNA]</scope>
    <source>
        <strain evidence="4 5">CCMP1005</strain>
    </source>
</reference>
<keyword evidence="1" id="KW-0808">Transferase</keyword>
<keyword evidence="1" id="KW-0411">Iron-sulfur</keyword>
<dbReference type="Proteomes" id="UP000266841">
    <property type="component" value="Unassembled WGS sequence"/>
</dbReference>
<dbReference type="GO" id="GO:0008622">
    <property type="term" value="C:epsilon DNA polymerase complex"/>
    <property type="evidence" value="ECO:0007669"/>
    <property type="project" value="InterPro"/>
</dbReference>
<keyword evidence="1" id="KW-0539">Nucleus</keyword>
<dbReference type="InterPro" id="IPR055191">
    <property type="entry name" value="POL2_thumb"/>
</dbReference>
<evidence type="ECO:0000313" key="5">
    <source>
        <dbReference type="Proteomes" id="UP000266841"/>
    </source>
</evidence>
<proteinExistence type="inferred from homology"/>
<dbReference type="PANTHER" id="PTHR10670:SF0">
    <property type="entry name" value="DNA POLYMERASE EPSILON CATALYTIC SUBUNIT A"/>
    <property type="match status" value="1"/>
</dbReference>
<feature type="region of interest" description="Disordered" evidence="2">
    <location>
        <begin position="185"/>
        <end position="225"/>
    </location>
</feature>
<dbReference type="SMART" id="SM01159">
    <property type="entry name" value="DUF1744"/>
    <property type="match status" value="1"/>
</dbReference>